<keyword evidence="3" id="KW-1185">Reference proteome</keyword>
<dbReference type="Proteomes" id="UP000195402">
    <property type="component" value="Unassembled WGS sequence"/>
</dbReference>
<dbReference type="OrthoDB" id="10526696at2759"/>
<evidence type="ECO:0000313" key="3">
    <source>
        <dbReference type="Proteomes" id="UP000195402"/>
    </source>
</evidence>
<sequence length="87" mass="9784">MSRPSLMQQQPIYQLDAVEHKQNPSLFTKKFGQIPPHRQLQQDSSPPDNTDTDDTLVQPTGGGHRDAGNHHGTDLKPWDKQHPKPPS</sequence>
<proteinExistence type="predicted"/>
<protein>
    <submittedName>
        <fullName evidence="2">Uncharacterized protein</fullName>
    </submittedName>
</protein>
<accession>A0A200QYQ7</accession>
<dbReference type="EMBL" id="MVGT01000753">
    <property type="protein sequence ID" value="OVA15561.1"/>
    <property type="molecule type" value="Genomic_DNA"/>
</dbReference>
<gene>
    <name evidence="2" type="ORF">BVC80_9033g29</name>
</gene>
<evidence type="ECO:0000256" key="1">
    <source>
        <dbReference type="SAM" id="MobiDB-lite"/>
    </source>
</evidence>
<feature type="compositionally biased region" description="Basic and acidic residues" evidence="1">
    <location>
        <begin position="63"/>
        <end position="87"/>
    </location>
</feature>
<name>A0A200QYQ7_MACCD</name>
<evidence type="ECO:0000313" key="2">
    <source>
        <dbReference type="EMBL" id="OVA15561.1"/>
    </source>
</evidence>
<comment type="caution">
    <text evidence="2">The sequence shown here is derived from an EMBL/GenBank/DDBJ whole genome shotgun (WGS) entry which is preliminary data.</text>
</comment>
<dbReference type="AlphaFoldDB" id="A0A200QYQ7"/>
<dbReference type="InParanoid" id="A0A200QYQ7"/>
<organism evidence="2 3">
    <name type="scientific">Macleaya cordata</name>
    <name type="common">Five-seeded plume-poppy</name>
    <name type="synonym">Bocconia cordata</name>
    <dbReference type="NCBI Taxonomy" id="56857"/>
    <lineage>
        <taxon>Eukaryota</taxon>
        <taxon>Viridiplantae</taxon>
        <taxon>Streptophyta</taxon>
        <taxon>Embryophyta</taxon>
        <taxon>Tracheophyta</taxon>
        <taxon>Spermatophyta</taxon>
        <taxon>Magnoliopsida</taxon>
        <taxon>Ranunculales</taxon>
        <taxon>Papaveraceae</taxon>
        <taxon>Papaveroideae</taxon>
        <taxon>Macleaya</taxon>
    </lineage>
</organism>
<reference evidence="2 3" key="1">
    <citation type="journal article" date="2017" name="Mol. Plant">
        <title>The Genome of Medicinal Plant Macleaya cordata Provides New Insights into Benzylisoquinoline Alkaloids Metabolism.</title>
        <authorList>
            <person name="Liu X."/>
            <person name="Liu Y."/>
            <person name="Huang P."/>
            <person name="Ma Y."/>
            <person name="Qing Z."/>
            <person name="Tang Q."/>
            <person name="Cao H."/>
            <person name="Cheng P."/>
            <person name="Zheng Y."/>
            <person name="Yuan Z."/>
            <person name="Zhou Y."/>
            <person name="Liu J."/>
            <person name="Tang Z."/>
            <person name="Zhuo Y."/>
            <person name="Zhang Y."/>
            <person name="Yu L."/>
            <person name="Huang J."/>
            <person name="Yang P."/>
            <person name="Peng Q."/>
            <person name="Zhang J."/>
            <person name="Jiang W."/>
            <person name="Zhang Z."/>
            <person name="Lin K."/>
            <person name="Ro D.K."/>
            <person name="Chen X."/>
            <person name="Xiong X."/>
            <person name="Shang Y."/>
            <person name="Huang S."/>
            <person name="Zeng J."/>
        </authorList>
    </citation>
    <scope>NUCLEOTIDE SEQUENCE [LARGE SCALE GENOMIC DNA]</scope>
    <source>
        <strain evidence="3">cv. BLH2017</strain>
        <tissue evidence="2">Root</tissue>
    </source>
</reference>
<feature type="region of interest" description="Disordered" evidence="1">
    <location>
        <begin position="20"/>
        <end position="87"/>
    </location>
</feature>